<dbReference type="RefSeq" id="WP_162199970.1">
    <property type="nucleotide sequence ID" value="NZ_HF571038.1"/>
</dbReference>
<evidence type="ECO:0000256" key="3">
    <source>
        <dbReference type="ARBA" id="ARBA00023163"/>
    </source>
</evidence>
<evidence type="ECO:0000259" key="5">
    <source>
        <dbReference type="PROSITE" id="PS50977"/>
    </source>
</evidence>
<dbReference type="Gene3D" id="1.10.357.10">
    <property type="entry name" value="Tetracycline Repressor, domain 2"/>
    <property type="match status" value="1"/>
</dbReference>
<protein>
    <submittedName>
        <fullName evidence="6">Putative Transcriptional regulator, TetR family</fullName>
    </submittedName>
</protein>
<keyword evidence="7" id="KW-1185">Reference proteome</keyword>
<dbReference type="InterPro" id="IPR023772">
    <property type="entry name" value="DNA-bd_HTH_TetR-type_CS"/>
</dbReference>
<dbReference type="InterPro" id="IPR050109">
    <property type="entry name" value="HTH-type_TetR-like_transc_reg"/>
</dbReference>
<gene>
    <name evidence="6" type="ORF">BN13_1060028</name>
</gene>
<dbReference type="PROSITE" id="PS50977">
    <property type="entry name" value="HTH_TETR_2"/>
    <property type="match status" value="1"/>
</dbReference>
<evidence type="ECO:0000256" key="4">
    <source>
        <dbReference type="PROSITE-ProRule" id="PRU00335"/>
    </source>
</evidence>
<dbReference type="STRING" id="1193518.BN13_1060028"/>
<evidence type="ECO:0000256" key="2">
    <source>
        <dbReference type="ARBA" id="ARBA00023125"/>
    </source>
</evidence>
<keyword evidence="3" id="KW-0804">Transcription</keyword>
<feature type="DNA-binding region" description="H-T-H motif" evidence="4">
    <location>
        <begin position="38"/>
        <end position="57"/>
    </location>
</feature>
<keyword evidence="1" id="KW-0805">Transcription regulation</keyword>
<organism evidence="6 7">
    <name type="scientific">Nostocoides jenkinsii Ben 74</name>
    <dbReference type="NCBI Taxonomy" id="1193518"/>
    <lineage>
        <taxon>Bacteria</taxon>
        <taxon>Bacillati</taxon>
        <taxon>Actinomycetota</taxon>
        <taxon>Actinomycetes</taxon>
        <taxon>Micrococcales</taxon>
        <taxon>Intrasporangiaceae</taxon>
        <taxon>Nostocoides</taxon>
    </lineage>
</organism>
<name>A0A077M6T1_9MICO</name>
<dbReference type="EMBL" id="CAJC01000009">
    <property type="protein sequence ID" value="CCI51500.1"/>
    <property type="molecule type" value="Genomic_DNA"/>
</dbReference>
<dbReference type="InterPro" id="IPR009057">
    <property type="entry name" value="Homeodomain-like_sf"/>
</dbReference>
<dbReference type="Proteomes" id="UP000035720">
    <property type="component" value="Unassembled WGS sequence"/>
</dbReference>
<dbReference type="PROSITE" id="PS01081">
    <property type="entry name" value="HTH_TETR_1"/>
    <property type="match status" value="1"/>
</dbReference>
<dbReference type="AlphaFoldDB" id="A0A077M6T1"/>
<evidence type="ECO:0000313" key="6">
    <source>
        <dbReference type="EMBL" id="CCI51500.1"/>
    </source>
</evidence>
<keyword evidence="2 4" id="KW-0238">DNA-binding</keyword>
<dbReference type="SUPFAM" id="SSF46689">
    <property type="entry name" value="Homeodomain-like"/>
    <property type="match status" value="1"/>
</dbReference>
<sequence length="207" mass="22340">MTAIHPLGLRERKKAKTTTDLIDAAYALFIEKGLSGVTAEGIAERAGVSRRTFFNYFPTTEAALTRGISDSLIDLLTVGLASRPADESVLDSFEAIASGGNDPDFLRRIAQLGAAGASDPTAKEILHAAILDWMAWFIDFLRTRVGGDPFDATHLATAICAAAQAAIITWAERNDADLSPESVNDFRVLLLRSVHHVRRGFDETPTA</sequence>
<evidence type="ECO:0000256" key="1">
    <source>
        <dbReference type="ARBA" id="ARBA00023015"/>
    </source>
</evidence>
<comment type="caution">
    <text evidence="6">The sequence shown here is derived from an EMBL/GenBank/DDBJ whole genome shotgun (WGS) entry which is preliminary data.</text>
</comment>
<dbReference type="PRINTS" id="PR00455">
    <property type="entry name" value="HTHTETR"/>
</dbReference>
<dbReference type="PANTHER" id="PTHR30055">
    <property type="entry name" value="HTH-TYPE TRANSCRIPTIONAL REGULATOR RUTR"/>
    <property type="match status" value="1"/>
</dbReference>
<dbReference type="GO" id="GO:0000976">
    <property type="term" value="F:transcription cis-regulatory region binding"/>
    <property type="evidence" value="ECO:0007669"/>
    <property type="project" value="TreeGrafter"/>
</dbReference>
<dbReference type="GO" id="GO:0003700">
    <property type="term" value="F:DNA-binding transcription factor activity"/>
    <property type="evidence" value="ECO:0007669"/>
    <property type="project" value="TreeGrafter"/>
</dbReference>
<dbReference type="PANTHER" id="PTHR30055:SF234">
    <property type="entry name" value="HTH-TYPE TRANSCRIPTIONAL REGULATOR BETI"/>
    <property type="match status" value="1"/>
</dbReference>
<reference evidence="6 7" key="1">
    <citation type="journal article" date="2013" name="ISME J.">
        <title>A metabolic model for members of the genus Tetrasphaera involved in enhanced biological phosphorus removal.</title>
        <authorList>
            <person name="Kristiansen R."/>
            <person name="Nguyen H.T.T."/>
            <person name="Saunders A.M."/>
            <person name="Nielsen J.L."/>
            <person name="Wimmer R."/>
            <person name="Le V.Q."/>
            <person name="McIlroy S.J."/>
            <person name="Petrovski S."/>
            <person name="Seviour R.J."/>
            <person name="Calteau A."/>
            <person name="Nielsen K.L."/>
            <person name="Nielsen P.H."/>
        </authorList>
    </citation>
    <scope>NUCLEOTIDE SEQUENCE [LARGE SCALE GENOMIC DNA]</scope>
    <source>
        <strain evidence="6 7">Ben 74</strain>
    </source>
</reference>
<feature type="domain" description="HTH tetR-type" evidence="5">
    <location>
        <begin position="15"/>
        <end position="75"/>
    </location>
</feature>
<dbReference type="InterPro" id="IPR001647">
    <property type="entry name" value="HTH_TetR"/>
</dbReference>
<evidence type="ECO:0000313" key="7">
    <source>
        <dbReference type="Proteomes" id="UP000035720"/>
    </source>
</evidence>
<dbReference type="Pfam" id="PF00440">
    <property type="entry name" value="TetR_N"/>
    <property type="match status" value="1"/>
</dbReference>
<proteinExistence type="predicted"/>
<accession>A0A077M6T1</accession>